<dbReference type="EMBL" id="BMAC01000334">
    <property type="protein sequence ID" value="GFP94111.1"/>
    <property type="molecule type" value="Genomic_DNA"/>
</dbReference>
<dbReference type="Proteomes" id="UP000653305">
    <property type="component" value="Unassembled WGS sequence"/>
</dbReference>
<accession>A0A830CI75</accession>
<dbReference type="SUPFAM" id="SSF50630">
    <property type="entry name" value="Acid proteases"/>
    <property type="match status" value="1"/>
</dbReference>
<protein>
    <recommendedName>
        <fullName evidence="3">Peptidase A1 domain-containing protein</fullName>
    </recommendedName>
</protein>
<dbReference type="InterPro" id="IPR021109">
    <property type="entry name" value="Peptidase_aspartic_dom_sf"/>
</dbReference>
<proteinExistence type="predicted"/>
<keyword evidence="2" id="KW-1185">Reference proteome</keyword>
<evidence type="ECO:0008006" key="3">
    <source>
        <dbReference type="Google" id="ProtNLM"/>
    </source>
</evidence>
<dbReference type="AlphaFoldDB" id="A0A830CI75"/>
<sequence>MQIPASPDKEKLNAELKSLCDEVSRTLRETVALLVDFVQSRALLGATLQRKSTEHRRKWADITHCFINSANRFAIHKPYFYQGKPVLFNFLQGGAAVWCIGFQKLRGQGITILGDIVLKDKVVVYDLAGQWIGWANYDCYIQPMLMFSVSTTLVSQETDVIAQYYWCRFLAKKRHPRRYYKRRFKTATNDCFEPPLIVLLLHRFPHRHSGDLYLTSSSLGFGTS</sequence>
<gene>
    <name evidence="1" type="ORF">PHJA_001555500</name>
</gene>
<dbReference type="OrthoDB" id="771136at2759"/>
<reference evidence="1" key="1">
    <citation type="submission" date="2020-07" db="EMBL/GenBank/DDBJ databases">
        <title>Ethylene signaling mediates host invasion by parasitic plants.</title>
        <authorList>
            <person name="Yoshida S."/>
        </authorList>
    </citation>
    <scope>NUCLEOTIDE SEQUENCE</scope>
    <source>
        <strain evidence="1">Okayama</strain>
    </source>
</reference>
<evidence type="ECO:0000313" key="2">
    <source>
        <dbReference type="Proteomes" id="UP000653305"/>
    </source>
</evidence>
<evidence type="ECO:0000313" key="1">
    <source>
        <dbReference type="EMBL" id="GFP94111.1"/>
    </source>
</evidence>
<comment type="caution">
    <text evidence="1">The sequence shown here is derived from an EMBL/GenBank/DDBJ whole genome shotgun (WGS) entry which is preliminary data.</text>
</comment>
<name>A0A830CI75_9LAMI</name>
<dbReference type="Gene3D" id="2.40.70.10">
    <property type="entry name" value="Acid Proteases"/>
    <property type="match status" value="1"/>
</dbReference>
<organism evidence="1 2">
    <name type="scientific">Phtheirospermum japonicum</name>
    <dbReference type="NCBI Taxonomy" id="374723"/>
    <lineage>
        <taxon>Eukaryota</taxon>
        <taxon>Viridiplantae</taxon>
        <taxon>Streptophyta</taxon>
        <taxon>Embryophyta</taxon>
        <taxon>Tracheophyta</taxon>
        <taxon>Spermatophyta</taxon>
        <taxon>Magnoliopsida</taxon>
        <taxon>eudicotyledons</taxon>
        <taxon>Gunneridae</taxon>
        <taxon>Pentapetalae</taxon>
        <taxon>asterids</taxon>
        <taxon>lamiids</taxon>
        <taxon>Lamiales</taxon>
        <taxon>Orobanchaceae</taxon>
        <taxon>Orobanchaceae incertae sedis</taxon>
        <taxon>Phtheirospermum</taxon>
    </lineage>
</organism>